<proteinExistence type="predicted"/>
<gene>
    <name evidence="1" type="ORF">AQUCO_01700656v1</name>
</gene>
<evidence type="ECO:0000313" key="2">
    <source>
        <dbReference type="Proteomes" id="UP000230069"/>
    </source>
</evidence>
<dbReference type="EMBL" id="KZ305034">
    <property type="protein sequence ID" value="PIA45263.1"/>
    <property type="molecule type" value="Genomic_DNA"/>
</dbReference>
<protein>
    <submittedName>
        <fullName evidence="1">Uncharacterized protein</fullName>
    </submittedName>
</protein>
<organism evidence="1 2">
    <name type="scientific">Aquilegia coerulea</name>
    <name type="common">Rocky mountain columbine</name>
    <dbReference type="NCBI Taxonomy" id="218851"/>
    <lineage>
        <taxon>Eukaryota</taxon>
        <taxon>Viridiplantae</taxon>
        <taxon>Streptophyta</taxon>
        <taxon>Embryophyta</taxon>
        <taxon>Tracheophyta</taxon>
        <taxon>Spermatophyta</taxon>
        <taxon>Magnoliopsida</taxon>
        <taxon>Ranunculales</taxon>
        <taxon>Ranunculaceae</taxon>
        <taxon>Thalictroideae</taxon>
        <taxon>Aquilegia</taxon>
    </lineage>
</organism>
<accession>A0A2G5DP25</accession>
<keyword evidence="2" id="KW-1185">Reference proteome</keyword>
<dbReference type="Proteomes" id="UP000230069">
    <property type="component" value="Unassembled WGS sequence"/>
</dbReference>
<dbReference type="AlphaFoldDB" id="A0A2G5DP25"/>
<reference evidence="1 2" key="1">
    <citation type="submission" date="2017-09" db="EMBL/GenBank/DDBJ databases">
        <title>WGS assembly of Aquilegia coerulea Goldsmith.</title>
        <authorList>
            <person name="Hodges S."/>
            <person name="Kramer E."/>
            <person name="Nordborg M."/>
            <person name="Tomkins J."/>
            <person name="Borevitz J."/>
            <person name="Derieg N."/>
            <person name="Yan J."/>
            <person name="Mihaltcheva S."/>
            <person name="Hayes R.D."/>
            <person name="Rokhsar D."/>
        </authorList>
    </citation>
    <scope>NUCLEOTIDE SEQUENCE [LARGE SCALE GENOMIC DNA]</scope>
    <source>
        <strain evidence="2">cv. Goldsmith</strain>
    </source>
</reference>
<evidence type="ECO:0000313" key="1">
    <source>
        <dbReference type="EMBL" id="PIA45263.1"/>
    </source>
</evidence>
<sequence>MYRISHFSGSSLTNSRNLRYLPIGIDPNPDPVALKVHRYYFHPFHYHFCVDRIILSLNPNCCFMPINPNQLRPNLFSCTWEFVHYL</sequence>
<dbReference type="InParanoid" id="A0A2G5DP25"/>
<name>A0A2G5DP25_AQUCA</name>